<keyword evidence="5" id="KW-1185">Reference proteome</keyword>
<organism evidence="4 5">
    <name type="scientific">Piloderma croceum (strain F 1598)</name>
    <dbReference type="NCBI Taxonomy" id="765440"/>
    <lineage>
        <taxon>Eukaryota</taxon>
        <taxon>Fungi</taxon>
        <taxon>Dikarya</taxon>
        <taxon>Basidiomycota</taxon>
        <taxon>Agaricomycotina</taxon>
        <taxon>Agaricomycetes</taxon>
        <taxon>Agaricomycetidae</taxon>
        <taxon>Atheliales</taxon>
        <taxon>Atheliaceae</taxon>
        <taxon>Piloderma</taxon>
    </lineage>
</organism>
<evidence type="ECO:0000256" key="2">
    <source>
        <dbReference type="SAM" id="Phobius"/>
    </source>
</evidence>
<evidence type="ECO:0000313" key="5">
    <source>
        <dbReference type="Proteomes" id="UP000054166"/>
    </source>
</evidence>
<evidence type="ECO:0000313" key="4">
    <source>
        <dbReference type="EMBL" id="KIM84966.1"/>
    </source>
</evidence>
<dbReference type="STRING" id="765440.A0A0C3G2T7"/>
<evidence type="ECO:0000256" key="3">
    <source>
        <dbReference type="SAM" id="SignalP"/>
    </source>
</evidence>
<name>A0A0C3G2T7_PILCF</name>
<dbReference type="OrthoDB" id="3362711at2759"/>
<evidence type="ECO:0000256" key="1">
    <source>
        <dbReference type="SAM" id="MobiDB-lite"/>
    </source>
</evidence>
<dbReference type="Proteomes" id="UP000054166">
    <property type="component" value="Unassembled WGS sequence"/>
</dbReference>
<feature type="transmembrane region" description="Helical" evidence="2">
    <location>
        <begin position="193"/>
        <end position="218"/>
    </location>
</feature>
<keyword evidence="2" id="KW-0812">Transmembrane</keyword>
<reference evidence="4 5" key="1">
    <citation type="submission" date="2014-04" db="EMBL/GenBank/DDBJ databases">
        <authorList>
            <consortium name="DOE Joint Genome Institute"/>
            <person name="Kuo A."/>
            <person name="Tarkka M."/>
            <person name="Buscot F."/>
            <person name="Kohler A."/>
            <person name="Nagy L.G."/>
            <person name="Floudas D."/>
            <person name="Copeland A."/>
            <person name="Barry K.W."/>
            <person name="Cichocki N."/>
            <person name="Veneault-Fourrey C."/>
            <person name="LaButti K."/>
            <person name="Lindquist E.A."/>
            <person name="Lipzen A."/>
            <person name="Lundell T."/>
            <person name="Morin E."/>
            <person name="Murat C."/>
            <person name="Sun H."/>
            <person name="Tunlid A."/>
            <person name="Henrissat B."/>
            <person name="Grigoriev I.V."/>
            <person name="Hibbett D.S."/>
            <person name="Martin F."/>
            <person name="Nordberg H.P."/>
            <person name="Cantor M.N."/>
            <person name="Hua S.X."/>
        </authorList>
    </citation>
    <scope>NUCLEOTIDE SEQUENCE [LARGE SCALE GENOMIC DNA]</scope>
    <source>
        <strain evidence="4 5">F 1598</strain>
    </source>
</reference>
<feature type="region of interest" description="Disordered" evidence="1">
    <location>
        <begin position="230"/>
        <end position="250"/>
    </location>
</feature>
<reference evidence="5" key="2">
    <citation type="submission" date="2015-01" db="EMBL/GenBank/DDBJ databases">
        <title>Evolutionary Origins and Diversification of the Mycorrhizal Mutualists.</title>
        <authorList>
            <consortium name="DOE Joint Genome Institute"/>
            <consortium name="Mycorrhizal Genomics Consortium"/>
            <person name="Kohler A."/>
            <person name="Kuo A."/>
            <person name="Nagy L.G."/>
            <person name="Floudas D."/>
            <person name="Copeland A."/>
            <person name="Barry K.W."/>
            <person name="Cichocki N."/>
            <person name="Veneault-Fourrey C."/>
            <person name="LaButti K."/>
            <person name="Lindquist E.A."/>
            <person name="Lipzen A."/>
            <person name="Lundell T."/>
            <person name="Morin E."/>
            <person name="Murat C."/>
            <person name="Riley R."/>
            <person name="Ohm R."/>
            <person name="Sun H."/>
            <person name="Tunlid A."/>
            <person name="Henrissat B."/>
            <person name="Grigoriev I.V."/>
            <person name="Hibbett D.S."/>
            <person name="Martin F."/>
        </authorList>
    </citation>
    <scope>NUCLEOTIDE SEQUENCE [LARGE SCALE GENOMIC DNA]</scope>
    <source>
        <strain evidence="5">F 1598</strain>
    </source>
</reference>
<protein>
    <recommendedName>
        <fullName evidence="6">Transmembrane protein</fullName>
    </recommendedName>
</protein>
<dbReference type="EMBL" id="KN832986">
    <property type="protein sequence ID" value="KIM84966.1"/>
    <property type="molecule type" value="Genomic_DNA"/>
</dbReference>
<feature type="compositionally biased region" description="Polar residues" evidence="1">
    <location>
        <begin position="231"/>
        <end position="250"/>
    </location>
</feature>
<feature type="signal peptide" evidence="3">
    <location>
        <begin position="1"/>
        <end position="21"/>
    </location>
</feature>
<dbReference type="InParanoid" id="A0A0C3G2T7"/>
<keyword evidence="2" id="KW-0472">Membrane</keyword>
<dbReference type="HOGENOM" id="CLU_053888_2_0_1"/>
<sequence>MSLSVLTLLAINTKLLARVSAQTVSNVTCQPASAWMLNTKNQTPCIVGAYLQAQCMNGSFEVQSLPNLSSFYVPPGNGSDACTCSTVTYSLMAACGLCQDAKALNWTVWQANCSSRDIDVGGYPFDIPTETVVPTWAYLNVTVNNTFNSWAAFQEYTNSQSTATLSTTSASSSSSITATPSPTQTLPPSPSHFGVIGGSVVGGFVAAVAILLLIAAYLNRYHRNQRVPSWESESTGLIHGTSKSPQPVGQTNVYSIYSPQDLSTPYDPWDPATFSTSSAYSSQQRISVSYPVS</sequence>
<keyword evidence="2" id="KW-1133">Transmembrane helix</keyword>
<feature type="chain" id="PRO_5002164618" description="Transmembrane protein" evidence="3">
    <location>
        <begin position="22"/>
        <end position="293"/>
    </location>
</feature>
<accession>A0A0C3G2T7</accession>
<proteinExistence type="predicted"/>
<dbReference type="AlphaFoldDB" id="A0A0C3G2T7"/>
<gene>
    <name evidence="4" type="ORF">PILCRDRAFT_817802</name>
</gene>
<keyword evidence="3" id="KW-0732">Signal</keyword>
<evidence type="ECO:0008006" key="6">
    <source>
        <dbReference type="Google" id="ProtNLM"/>
    </source>
</evidence>